<dbReference type="Pfam" id="PF06889">
    <property type="entry name" value="DUF1266"/>
    <property type="match status" value="1"/>
</dbReference>
<dbReference type="RefSeq" id="WP_075138264.1">
    <property type="nucleotide sequence ID" value="NZ_MSIF01000040.1"/>
</dbReference>
<sequence>MVVCDHVEGLVATPAGPFYGPLAHGFACGAHLPVHVSSPWNALGDPVRDFDDDRLALADSWGITTPQGWRRQADHLLAGLDVGPEIDAVLGLRRRLRQRTGTVDPTAWRAAVRDWAVGQPGDPRELVDLVGVITRYEARFRADGVLPPGGVVNSVLGYDYGRAVSLARRGHGGGFCDHTAAEAVVLAAGALCRRAYTSWADFSAGYALGRVIRFDREEYGHMYVSVRGPHRLLMTERSSPWVHLPFS</sequence>
<feature type="domain" description="DUF1266" evidence="1">
    <location>
        <begin position="57"/>
        <end position="246"/>
    </location>
</feature>
<organism evidence="2 3">
    <name type="scientific">Actinophytocola xinjiangensis</name>
    <dbReference type="NCBI Taxonomy" id="485602"/>
    <lineage>
        <taxon>Bacteria</taxon>
        <taxon>Bacillati</taxon>
        <taxon>Actinomycetota</taxon>
        <taxon>Actinomycetes</taxon>
        <taxon>Pseudonocardiales</taxon>
        <taxon>Pseudonocardiaceae</taxon>
    </lineage>
</organism>
<accession>A0A7Z0WDU1</accession>
<dbReference type="Proteomes" id="UP000185696">
    <property type="component" value="Unassembled WGS sequence"/>
</dbReference>
<gene>
    <name evidence="2" type="ORF">BLA60_39720</name>
</gene>
<evidence type="ECO:0000313" key="2">
    <source>
        <dbReference type="EMBL" id="OLF04642.1"/>
    </source>
</evidence>
<proteinExistence type="predicted"/>
<dbReference type="AlphaFoldDB" id="A0A7Z0WDU1"/>
<dbReference type="InterPro" id="IPR009677">
    <property type="entry name" value="DUF1266"/>
</dbReference>
<protein>
    <recommendedName>
        <fullName evidence="1">DUF1266 domain-containing protein</fullName>
    </recommendedName>
</protein>
<keyword evidence="3" id="KW-1185">Reference proteome</keyword>
<name>A0A7Z0WDU1_9PSEU</name>
<reference evidence="2 3" key="1">
    <citation type="submission" date="2016-12" db="EMBL/GenBank/DDBJ databases">
        <title>The draft genome sequence of Actinophytocola xinjiangensis.</title>
        <authorList>
            <person name="Wang W."/>
            <person name="Yuan L."/>
        </authorList>
    </citation>
    <scope>NUCLEOTIDE SEQUENCE [LARGE SCALE GENOMIC DNA]</scope>
    <source>
        <strain evidence="2 3">CGMCC 4.4663</strain>
    </source>
</reference>
<dbReference type="EMBL" id="MSIF01000040">
    <property type="protein sequence ID" value="OLF04642.1"/>
    <property type="molecule type" value="Genomic_DNA"/>
</dbReference>
<evidence type="ECO:0000313" key="3">
    <source>
        <dbReference type="Proteomes" id="UP000185696"/>
    </source>
</evidence>
<evidence type="ECO:0000259" key="1">
    <source>
        <dbReference type="Pfam" id="PF06889"/>
    </source>
</evidence>
<comment type="caution">
    <text evidence="2">The sequence shown here is derived from an EMBL/GenBank/DDBJ whole genome shotgun (WGS) entry which is preliminary data.</text>
</comment>